<dbReference type="AlphaFoldDB" id="A0A1G4Q5Z6"/>
<accession>A0A1G4Q5Z6</accession>
<proteinExistence type="predicted"/>
<keyword evidence="2" id="KW-1185">Reference proteome</keyword>
<name>A0A1G4Q5Z6_BORJA</name>
<evidence type="ECO:0000313" key="1">
    <source>
        <dbReference type="EMBL" id="SCW39855.1"/>
    </source>
</evidence>
<protein>
    <submittedName>
        <fullName evidence="1">Uncharacterized protein</fullName>
    </submittedName>
</protein>
<organism evidence="1 2">
    <name type="scientific">Borreliella japonica</name>
    <name type="common">Borrelia japonica</name>
    <dbReference type="NCBI Taxonomy" id="34095"/>
    <lineage>
        <taxon>Bacteria</taxon>
        <taxon>Pseudomonadati</taxon>
        <taxon>Spirochaetota</taxon>
        <taxon>Spirochaetia</taxon>
        <taxon>Spirochaetales</taxon>
        <taxon>Borreliaceae</taxon>
        <taxon>Borreliella</taxon>
    </lineage>
</organism>
<reference evidence="2" key="1">
    <citation type="submission" date="2016-10" db="EMBL/GenBank/DDBJ databases">
        <authorList>
            <person name="Varghese N."/>
            <person name="Submissions S."/>
        </authorList>
    </citation>
    <scope>NUCLEOTIDE SEQUENCE [LARGE SCALE GENOMIC DNA]</scope>
    <source>
        <strain evidence="2">ATCC 51557</strain>
    </source>
</reference>
<evidence type="ECO:0000313" key="2">
    <source>
        <dbReference type="Proteomes" id="UP000199262"/>
    </source>
</evidence>
<dbReference type="Proteomes" id="UP000199262">
    <property type="component" value="Unassembled WGS sequence"/>
</dbReference>
<sequence length="65" mass="7704">MEDITQLSNKTGETFYNIKVNVAKKRSVVCIREIVINSKEFDAIQTVHKNHFKEKNLDTRRTYLF</sequence>
<gene>
    <name evidence="1" type="ORF">SAMN02983004_00936</name>
</gene>
<dbReference type="EMBL" id="FMTE01000006">
    <property type="protein sequence ID" value="SCW39855.1"/>
    <property type="molecule type" value="Genomic_DNA"/>
</dbReference>